<reference evidence="7 8" key="1">
    <citation type="submission" date="2016-11" db="EMBL/GenBank/DDBJ databases">
        <authorList>
            <person name="Jaros S."/>
            <person name="Januszkiewicz K."/>
            <person name="Wedrychowicz H."/>
        </authorList>
    </citation>
    <scope>NUCLEOTIDE SEQUENCE [LARGE SCALE GENOMIC DNA]</scope>
    <source>
        <strain evidence="7 8">DSM 10068</strain>
    </source>
</reference>
<name>A0A1M5Y6C6_9FIRM</name>
<comment type="similarity">
    <text evidence="2">Belongs to the autoinducer-2 exporter (AI-2E) (TC 2.A.86) family.</text>
</comment>
<evidence type="ECO:0000313" key="8">
    <source>
        <dbReference type="Proteomes" id="UP000183995"/>
    </source>
</evidence>
<keyword evidence="3 6" id="KW-0812">Transmembrane</keyword>
<dbReference type="NCBIfam" id="TIGR02872">
    <property type="entry name" value="spore_ytvI"/>
    <property type="match status" value="1"/>
</dbReference>
<dbReference type="Pfam" id="PF01594">
    <property type="entry name" value="AI-2E_transport"/>
    <property type="match status" value="1"/>
</dbReference>
<feature type="transmembrane region" description="Helical" evidence="6">
    <location>
        <begin position="218"/>
        <end position="244"/>
    </location>
</feature>
<keyword evidence="8" id="KW-1185">Reference proteome</keyword>
<dbReference type="EMBL" id="FQXV01000007">
    <property type="protein sequence ID" value="SHI07607.1"/>
    <property type="molecule type" value="Genomic_DNA"/>
</dbReference>
<feature type="transmembrane region" description="Helical" evidence="6">
    <location>
        <begin position="171"/>
        <end position="197"/>
    </location>
</feature>
<dbReference type="AlphaFoldDB" id="A0A1M5Y6C6"/>
<feature type="transmembrane region" description="Helical" evidence="6">
    <location>
        <begin position="284"/>
        <end position="304"/>
    </location>
</feature>
<evidence type="ECO:0000256" key="6">
    <source>
        <dbReference type="SAM" id="Phobius"/>
    </source>
</evidence>
<evidence type="ECO:0000256" key="5">
    <source>
        <dbReference type="ARBA" id="ARBA00023136"/>
    </source>
</evidence>
<evidence type="ECO:0000313" key="7">
    <source>
        <dbReference type="EMBL" id="SHI07607.1"/>
    </source>
</evidence>
<sequence>MNHKYEERKSFIINILFFGLIAVLLYLAVKYLLGWLLPFIIGFVVAILLKGVSRFVSKKCRLPYKVAAVILVLLFYAVVSVLLTLLATKIILVLKDGFASLPTAYTLYIEPLIKDTLDKLESLTAKLDPGMAQITQNMKASLSDSAGSLVTGLSTQVLKYLSSTIFSLPSILLATLLSIISSVFFAVDFGYITGYVLKLLPVKARGYAGQLRKIAANIVVKYIKSYAILVSVTFAELSIGFLIIGVANPIVIAALIAFVDLLPLLGTGSVVIPWVIVKLVQGNYVFAIELAVLYIVITVVRNVLEPRIVGRQIGIHPLAMLVSMYVGLKLFGFVGIFVLPILLVVLKGFYDHRTPPEPAPPGPDAIDTPQQPS</sequence>
<dbReference type="InterPro" id="IPR014227">
    <property type="entry name" value="YtvI-like"/>
</dbReference>
<feature type="transmembrane region" description="Helical" evidence="6">
    <location>
        <begin position="324"/>
        <end position="346"/>
    </location>
</feature>
<accession>A0A1M5Y6C6</accession>
<organism evidence="7 8">
    <name type="scientific">Sporobacter termitidis DSM 10068</name>
    <dbReference type="NCBI Taxonomy" id="1123282"/>
    <lineage>
        <taxon>Bacteria</taxon>
        <taxon>Bacillati</taxon>
        <taxon>Bacillota</taxon>
        <taxon>Clostridia</taxon>
        <taxon>Eubacteriales</taxon>
        <taxon>Oscillospiraceae</taxon>
        <taxon>Sporobacter</taxon>
    </lineage>
</organism>
<dbReference type="PANTHER" id="PTHR21716:SF68">
    <property type="entry name" value="TRANSPORT PROTEIN YTVI-RELATED"/>
    <property type="match status" value="1"/>
</dbReference>
<evidence type="ECO:0000256" key="3">
    <source>
        <dbReference type="ARBA" id="ARBA00022692"/>
    </source>
</evidence>
<dbReference type="Proteomes" id="UP000183995">
    <property type="component" value="Unassembled WGS sequence"/>
</dbReference>
<evidence type="ECO:0000256" key="4">
    <source>
        <dbReference type="ARBA" id="ARBA00022989"/>
    </source>
</evidence>
<comment type="subcellular location">
    <subcellularLocation>
        <location evidence="1">Membrane</location>
        <topology evidence="1">Multi-pass membrane protein</topology>
    </subcellularLocation>
</comment>
<dbReference type="GO" id="GO:0055085">
    <property type="term" value="P:transmembrane transport"/>
    <property type="evidence" value="ECO:0007669"/>
    <property type="project" value="TreeGrafter"/>
</dbReference>
<dbReference type="GO" id="GO:0016020">
    <property type="term" value="C:membrane"/>
    <property type="evidence" value="ECO:0007669"/>
    <property type="project" value="UniProtKB-SubCell"/>
</dbReference>
<keyword evidence="4 6" id="KW-1133">Transmembrane helix</keyword>
<proteinExistence type="inferred from homology"/>
<feature type="transmembrane region" description="Helical" evidence="6">
    <location>
        <begin position="12"/>
        <end position="29"/>
    </location>
</feature>
<dbReference type="OrthoDB" id="9774361at2"/>
<gene>
    <name evidence="7" type="ORF">SAMN02745823_02277</name>
</gene>
<dbReference type="STRING" id="1123282.SAMN02745823_02277"/>
<evidence type="ECO:0000256" key="1">
    <source>
        <dbReference type="ARBA" id="ARBA00004141"/>
    </source>
</evidence>
<feature type="transmembrane region" description="Helical" evidence="6">
    <location>
        <begin position="68"/>
        <end position="92"/>
    </location>
</feature>
<dbReference type="InterPro" id="IPR002549">
    <property type="entry name" value="AI-2E-like"/>
</dbReference>
<dbReference type="RefSeq" id="WP_073078984.1">
    <property type="nucleotide sequence ID" value="NZ_FQXV01000007.1"/>
</dbReference>
<evidence type="ECO:0000256" key="2">
    <source>
        <dbReference type="ARBA" id="ARBA00009773"/>
    </source>
</evidence>
<protein>
    <submittedName>
        <fullName evidence="7">Sporulation integral membrane protein YtvI</fullName>
    </submittedName>
</protein>
<feature type="transmembrane region" description="Helical" evidence="6">
    <location>
        <begin position="35"/>
        <end position="56"/>
    </location>
</feature>
<dbReference type="PANTHER" id="PTHR21716">
    <property type="entry name" value="TRANSMEMBRANE PROTEIN"/>
    <property type="match status" value="1"/>
</dbReference>
<keyword evidence="5 6" id="KW-0472">Membrane</keyword>
<feature type="transmembrane region" description="Helical" evidence="6">
    <location>
        <begin position="250"/>
        <end position="277"/>
    </location>
</feature>